<sequence length="337" mass="36401">MMQGVDLQVLTAVRQWAAEGRRFALVTVARTWGSAPRPPGSWLALREDGLVQGSVSGGCIEDDLIARMRDGRLSGSSPFVRTYGVTKDEAARFGLPCGGTLELVVEPAPDAALLEALAERLARRELVLRDVDVDRGTTFITSAPHDSALAWDGTHLSMVYGPQWRLLIVGAGQVSRYLAQMAQALDYDVTVCEPREEYGLTWDVPGAHLVTTMPDDTLLAMVPDARCAVVALTHDPKLDDMVLLEALRSPVFYVGALGSHLNSARRRERLAQYFDFTEGELARLHGPVGLPIGSHTPPEIAVAILAEMTAVKNGAALPVTRTAAVAHTHHRSACEVP</sequence>
<dbReference type="InterPro" id="IPR003777">
    <property type="entry name" value="XdhC_CoxI"/>
</dbReference>
<accession>A0A0S4TTG2</accession>
<dbReference type="SUPFAM" id="SSF51735">
    <property type="entry name" value="NAD(P)-binding Rossmann-fold domains"/>
    <property type="match status" value="1"/>
</dbReference>
<dbReference type="PANTHER" id="PTHR30388">
    <property type="entry name" value="ALDEHYDE OXIDOREDUCTASE MOLYBDENUM COFACTOR ASSEMBLY PROTEIN"/>
    <property type="match status" value="1"/>
</dbReference>
<evidence type="ECO:0000259" key="1">
    <source>
        <dbReference type="Pfam" id="PF02625"/>
    </source>
</evidence>
<evidence type="ECO:0000259" key="2">
    <source>
        <dbReference type="Pfam" id="PF13478"/>
    </source>
</evidence>
<proteinExistence type="predicted"/>
<organism evidence="3">
    <name type="scientific">Ralstonia solanacearum</name>
    <name type="common">Pseudomonas solanacearum</name>
    <dbReference type="NCBI Taxonomy" id="305"/>
    <lineage>
        <taxon>Bacteria</taxon>
        <taxon>Pseudomonadati</taxon>
        <taxon>Pseudomonadota</taxon>
        <taxon>Betaproteobacteria</taxon>
        <taxon>Burkholderiales</taxon>
        <taxon>Burkholderiaceae</taxon>
        <taxon>Ralstonia</taxon>
        <taxon>Ralstonia solanacearum species complex</taxon>
    </lineage>
</organism>
<gene>
    <name evidence="3" type="ORF">RUN39_v1_570057</name>
</gene>
<dbReference type="InterPro" id="IPR027051">
    <property type="entry name" value="XdhC_Rossmann_dom"/>
</dbReference>
<dbReference type="InterPro" id="IPR036291">
    <property type="entry name" value="NAD(P)-bd_dom_sf"/>
</dbReference>
<dbReference type="PANTHER" id="PTHR30388:SF4">
    <property type="entry name" value="MOLYBDENUM COFACTOR INSERTION CHAPERONE PAOD"/>
    <property type="match status" value="1"/>
</dbReference>
<dbReference type="Pfam" id="PF02625">
    <property type="entry name" value="XdhC_CoxI"/>
    <property type="match status" value="1"/>
</dbReference>
<dbReference type="Gene3D" id="3.40.50.720">
    <property type="entry name" value="NAD(P)-binding Rossmann-like Domain"/>
    <property type="match status" value="1"/>
</dbReference>
<name>A0A0S4TTG2_RALSL</name>
<reference evidence="3" key="1">
    <citation type="submission" date="2015-10" db="EMBL/GenBank/DDBJ databases">
        <authorList>
            <person name="Gilbert D.G."/>
        </authorList>
    </citation>
    <scope>NUCLEOTIDE SEQUENCE</scope>
    <source>
        <strain evidence="3">Phyl III-seqv23</strain>
    </source>
</reference>
<dbReference type="Pfam" id="PF13478">
    <property type="entry name" value="XdhC_C"/>
    <property type="match status" value="1"/>
</dbReference>
<evidence type="ECO:0000313" key="3">
    <source>
        <dbReference type="EMBL" id="CUV13354.1"/>
    </source>
</evidence>
<dbReference type="AlphaFoldDB" id="A0A0S4TTG2"/>
<dbReference type="InterPro" id="IPR052698">
    <property type="entry name" value="MoCofactor_Util/Proc"/>
</dbReference>
<dbReference type="EMBL" id="LN899819">
    <property type="protein sequence ID" value="CUV13354.1"/>
    <property type="molecule type" value="Genomic_DNA"/>
</dbReference>
<feature type="domain" description="XdhC Rossmann" evidence="2">
    <location>
        <begin position="166"/>
        <end position="308"/>
    </location>
</feature>
<feature type="domain" description="XdhC- CoxI" evidence="1">
    <location>
        <begin position="16"/>
        <end position="83"/>
    </location>
</feature>
<protein>
    <submittedName>
        <fullName evidence="3">Putative xanthine and co dehydrogenases maturation factor protein</fullName>
    </submittedName>
</protein>